<dbReference type="InterPro" id="IPR007757">
    <property type="entry name" value="MT-A70-like"/>
</dbReference>
<proteinExistence type="inferred from homology"/>
<protein>
    <recommendedName>
        <fullName evidence="6">ParB-like N-terminal domain-containing protein</fullName>
    </recommendedName>
</protein>
<feature type="domain" description="ParB-like N-terminal" evidence="6">
    <location>
        <begin position="1"/>
        <end position="88"/>
    </location>
</feature>
<keyword evidence="2" id="KW-0808">Transferase</keyword>
<dbReference type="PROSITE" id="PS51143">
    <property type="entry name" value="MT_A70"/>
    <property type="match status" value="1"/>
</dbReference>
<dbReference type="SMART" id="SM00470">
    <property type="entry name" value="ParB"/>
    <property type="match status" value="1"/>
</dbReference>
<dbReference type="KEGG" id="bbet:F8237_01935"/>
<dbReference type="OrthoDB" id="9800596at2"/>
<dbReference type="GO" id="GO:0032259">
    <property type="term" value="P:methylation"/>
    <property type="evidence" value="ECO:0007669"/>
    <property type="project" value="UniProtKB-KW"/>
</dbReference>
<dbReference type="REBASE" id="354807">
    <property type="entry name" value="M.BbeHG1ORF1935P"/>
</dbReference>
<evidence type="ECO:0000256" key="4">
    <source>
        <dbReference type="PROSITE-ProRule" id="PRU00489"/>
    </source>
</evidence>
<accession>A0A5P6NYT0</accession>
<dbReference type="SUPFAM" id="SSF110849">
    <property type="entry name" value="ParB/Sulfiredoxin"/>
    <property type="match status" value="1"/>
</dbReference>
<keyword evidence="1" id="KW-0489">Methyltransferase</keyword>
<feature type="region of interest" description="Disordered" evidence="5">
    <location>
        <begin position="222"/>
        <end position="242"/>
    </location>
</feature>
<keyword evidence="3" id="KW-0949">S-adenosyl-L-methionine</keyword>
<dbReference type="GO" id="GO:0008168">
    <property type="term" value="F:methyltransferase activity"/>
    <property type="evidence" value="ECO:0007669"/>
    <property type="project" value="UniProtKB-KW"/>
</dbReference>
<evidence type="ECO:0000313" key="8">
    <source>
        <dbReference type="Proteomes" id="UP000325641"/>
    </source>
</evidence>
<dbReference type="EMBL" id="CP044543">
    <property type="protein sequence ID" value="QFI71241.1"/>
    <property type="molecule type" value="Genomic_DNA"/>
</dbReference>
<dbReference type="PANTHER" id="PTHR12829">
    <property type="entry name" value="N6-ADENOSINE-METHYLTRANSFERASE"/>
    <property type="match status" value="1"/>
</dbReference>
<dbReference type="Proteomes" id="UP000325641">
    <property type="component" value="Chromosome"/>
</dbReference>
<dbReference type="PANTHER" id="PTHR12829:SF7">
    <property type="entry name" value="N6-ADENOSINE-METHYLTRANSFERASE CATALYTIC SUBUNIT"/>
    <property type="match status" value="1"/>
</dbReference>
<dbReference type="InterPro" id="IPR029063">
    <property type="entry name" value="SAM-dependent_MTases_sf"/>
</dbReference>
<dbReference type="RefSeq" id="WP_151642151.1">
    <property type="nucleotide sequence ID" value="NZ_CP044543.1"/>
</dbReference>
<dbReference type="Gene3D" id="1.10.10.2830">
    <property type="match status" value="1"/>
</dbReference>
<organism evidence="7 8">
    <name type="scientific">Bradyrhizobium betae</name>
    <dbReference type="NCBI Taxonomy" id="244734"/>
    <lineage>
        <taxon>Bacteria</taxon>
        <taxon>Pseudomonadati</taxon>
        <taxon>Pseudomonadota</taxon>
        <taxon>Alphaproteobacteria</taxon>
        <taxon>Hyphomicrobiales</taxon>
        <taxon>Nitrobacteraceae</taxon>
        <taxon>Bradyrhizobium</taxon>
    </lineage>
</organism>
<evidence type="ECO:0000259" key="6">
    <source>
        <dbReference type="SMART" id="SM00470"/>
    </source>
</evidence>
<name>A0A5P6NYT0_9BRAD</name>
<comment type="similarity">
    <text evidence="4">Belongs to the MT-A70-like family.</text>
</comment>
<evidence type="ECO:0000256" key="1">
    <source>
        <dbReference type="ARBA" id="ARBA00022603"/>
    </source>
</evidence>
<evidence type="ECO:0000256" key="2">
    <source>
        <dbReference type="ARBA" id="ARBA00022679"/>
    </source>
</evidence>
<dbReference type="InterPro" id="IPR036086">
    <property type="entry name" value="ParB/Sulfiredoxin_sf"/>
</dbReference>
<evidence type="ECO:0000256" key="5">
    <source>
        <dbReference type="SAM" id="MobiDB-lite"/>
    </source>
</evidence>
<reference evidence="8" key="1">
    <citation type="submission" date="2019-10" db="EMBL/GenBank/DDBJ databases">
        <title>Complete Genome Sequence of Bradyrhizobium betae type strain PL7HG1T.</title>
        <authorList>
            <person name="Bromfield E.S.P."/>
            <person name="Cloutier S."/>
        </authorList>
    </citation>
    <scope>NUCLEOTIDE SEQUENCE [LARGE SCALE GENOMIC DNA]</scope>
    <source>
        <strain evidence="8">PL7HG1</strain>
    </source>
</reference>
<gene>
    <name evidence="7" type="ORF">F8237_01935</name>
</gene>
<sequence>MILEPGHDPIKFHPLANLFPMLSDQELEDLGEDIRLNGQLEDVILHRDMILDGRNRYTAATRRGLPVRCGIFEGDDHQALRFVASKNLWRRHLKEGDRARIAARITTLKLGSNQHTQAAPIGAPLLDLVEEAAGKPAATSLPMISQSEAAEIMNVGRRSVQRAVVFEEKASDELKAAYEQGKVSISTAAEIAEALPPEQQKAVAELSEKEILDRAKIIRKEQNDKRRADRADDIRKKAEASTSLPTGRKFPLIYLDPPTKFAAGDSDRSTENHYPTMTEEEISALPIADLALDKCVMLIWTTVPWLEKTLRLIKGWGFEYKSCAVWDKVDIGLGYWWQNQHEILISASRGDPVTPENGSILGPSLYREKRGRHSAKPEYFRSMIDGVPEWKDWPKVELFPRVNGSLPNGWFGWGNEANVPPQQSLGIEDEEQMA</sequence>
<dbReference type="Pfam" id="PF05063">
    <property type="entry name" value="MT-A70"/>
    <property type="match status" value="1"/>
</dbReference>
<evidence type="ECO:0000256" key="3">
    <source>
        <dbReference type="ARBA" id="ARBA00022691"/>
    </source>
</evidence>
<dbReference type="AlphaFoldDB" id="A0A5P6NYT0"/>
<dbReference type="SUPFAM" id="SSF53335">
    <property type="entry name" value="S-adenosyl-L-methionine-dependent methyltransferases"/>
    <property type="match status" value="1"/>
</dbReference>
<dbReference type="InterPro" id="IPR003115">
    <property type="entry name" value="ParB_N"/>
</dbReference>
<evidence type="ECO:0000313" key="7">
    <source>
        <dbReference type="EMBL" id="QFI71241.1"/>
    </source>
</evidence>
<feature type="compositionally biased region" description="Basic and acidic residues" evidence="5">
    <location>
        <begin position="222"/>
        <end position="239"/>
    </location>
</feature>